<keyword evidence="8" id="KW-0443">Lipid metabolism</keyword>
<dbReference type="InterPro" id="IPR032821">
    <property type="entry name" value="PKS_assoc"/>
</dbReference>
<dbReference type="InterPro" id="IPR004839">
    <property type="entry name" value="Aminotransferase_I/II_large"/>
</dbReference>
<keyword evidence="7" id="KW-0663">Pyridoxal phosphate</keyword>
<dbReference type="GO" id="GO:0005886">
    <property type="term" value="C:plasma membrane"/>
    <property type="evidence" value="ECO:0007669"/>
    <property type="project" value="TreeGrafter"/>
</dbReference>
<dbReference type="Pfam" id="PF00501">
    <property type="entry name" value="AMP-binding"/>
    <property type="match status" value="1"/>
</dbReference>
<evidence type="ECO:0000256" key="6">
    <source>
        <dbReference type="ARBA" id="ARBA00022832"/>
    </source>
</evidence>
<sequence length="2120" mass="225771">MLLRANVERAPDALAYRFVGDSGASRTWTYRQLDAHARAVAVRLGQEGLRGKPVLLLHQPGLDYVGAFLGCQYAGAVAVPAYPFDTNRFGQSARRLAAMALDCSATHALSTADFVRYAEAHGRESAVVGLGGMRWLATDALDPSLADRWDDPGTDRDSVSFLQYTSGSTSTPKGVVVSNDNILHNLDAIHRRLGHDEDSAIVSWLPPHHDLGLIGCILNALHGGVPLHFMSPMAFLRRPLLWLETLSQTGASTAGGPNFGYEHCLRKITEQQRDTLDLSRWKHALNGAEPVRAGTLDRFAEFFAPCGFDRRAFAPCYGLAEATLMVTATEPAVEPVQRAFDAATVAEGAPVPATHQTARCTRFVGCGAAADTVSVAIVDPDTGDRVVPGRIGEIWVAGPSVARGYWGDDEATRRTFGAVLADEPGVPHLRTGDLGFQHEGELFVVGRAKDVMVLQGSNHHPHDVELTVEKAVGASRPNSVAAFSTDVDGAEEMVVALEAAGDQLHDTDGLLATVRARIAAEHEVSPHAVVVLRPGALSKTTSGKLRRRACAEDFRAFALPVVAASVVRPSPRDTGTAPSSTTSVLEALAETTGRTDLAGRGFAEIGLDYSGLLEVVRTVDGGAGSAPPLGPLLVDPRVDALLSLWHKGKQDDVPEPVEIRQWLTARIGDMLGLPATAIDTAVPLTAVGVDSRQLVTLVDELGAWLGREVTPGLVFDHPTIRDLARQIGRPAPAPAAATTTVGRTEEPVAIVGIGCRFPGAPDVRSYWQLLLDGRDAITEVPPQRWDAGSTGAPRHGGFLDHVDRFDARFFGVSAREARRMDPQQRLLLEVAWQCLEDAGIAPADLAGGDGGVFVGISSNDYATLRTGDHDEPDLYTATGNAHAVAANRLSYLLDLHGPSIALDTACSSSLTAVHMACQSLRERECGLALAGGVNLMLSPTLTTAFAKGRILAPDGRCRVFDDDADGYVRGEGAGIVCLKLLSDALADGDRIYATVTGSGVGHGGRTNGITAPSGAAQRQVIERALGKAGLNAEQVDYVEAHGTATKLGDLVEWEALTAVYGAGRSKDKPCLVGSVKSSIGHLEAAAGVAGLIKAALVVHHGEVPPQLHLSTPSTRLSWADSGLSVSRRRTELPTRGTARAAVSSFGFGGSNAHVVLEQARRVEATASAPERAAHVLCLSGHTPTALRTLAGHYRRLLADDPATRVDDLCRSANTGRALLRHRAALVGRTARELDAALAALERDEPSTAVVRDVDTAPDRRVAFLFSGQGAQYPGMGRELYEGHPVFRDTVDHADAVLRPLLDRPLPDLLFAEQDADLLARTRYCQPALVALEVALARLWTSLGVRPTAVLGHSVGAYSAACVAGAVEFDDALTLVALRARYMDAQGADGTMIACTGDAEVVRAVVEQEPAVVVAAVNAPDHLVLAGPTDAVERVRRELEAGSVEVRRLRVSHAFHSPMMAGAAPLLRDAVNGMRFGTPTTTFVSDLAGGVVDDLGGTYWVDHMLSPVRFADGFAALRRLGCDVFAEIGPGSTLTALGRAMTPEHDAALLLPSLRSGHEWETLLRSLGRLHCADGGVDWSALDRHRPRVVVDVPHAVQEPRSYWLDTPTTAEPPGELGDSTVAPSPVVADRELSRQDVVDHLARVSGFAADQIPPHARLGADLGFDSLMATELHRGLVTRPDDRAQRLRKALAEDPTVAQLMELLGVAEDVPAAPVVPLVAKETAFEQWPEYVALRQRRQQVELGGANPYNRLHEGYNSGRTTVGGVRVVNFAAFNYLALSNHPRVREAAKAAVDRYGTSASATPLLCGETPLLEELTTGIADFLGTEAAVVFAGGHATNVATVGHLFGPPDVILHDQWIHDSVVRGCVLSGARRQPFPHNDWGALDQRLRLVRDRHRRALVVVEGVYSQDGDIPDLPRFVEVAKRHDAMIMVDEAHSVGVLGATGAGIGEHFGVDRADVDLWMGTLSKALGSLGGYIAARGPVVEYLRYTTPLHIFSTGISPANAAAALEAIRVIRDEPERVARVRELAEFLRTAARARGLDTGVSRESAVVPIVLGDWEVTMAVSNALLAAGVNVMPIGYPAVAQDQCRLRFFANADHGEDDIEYALDRVVEAIRTAAP</sequence>
<dbReference type="GO" id="GO:0071770">
    <property type="term" value="P:DIM/DIP cell wall layer assembly"/>
    <property type="evidence" value="ECO:0007669"/>
    <property type="project" value="TreeGrafter"/>
</dbReference>
<feature type="domain" description="Carrier" evidence="9">
    <location>
        <begin position="654"/>
        <end position="731"/>
    </location>
</feature>
<dbReference type="Pfam" id="PF02801">
    <property type="entry name" value="Ketoacyl-synt_C"/>
    <property type="match status" value="1"/>
</dbReference>
<evidence type="ECO:0000256" key="1">
    <source>
        <dbReference type="ARBA" id="ARBA00001933"/>
    </source>
</evidence>
<dbReference type="GO" id="GO:0004315">
    <property type="term" value="F:3-oxoacyl-[acyl-carrier-protein] synthase activity"/>
    <property type="evidence" value="ECO:0007669"/>
    <property type="project" value="InterPro"/>
</dbReference>
<dbReference type="GO" id="GO:0031177">
    <property type="term" value="F:phosphopantetheine binding"/>
    <property type="evidence" value="ECO:0007669"/>
    <property type="project" value="InterPro"/>
</dbReference>
<dbReference type="Gene3D" id="3.30.70.3290">
    <property type="match status" value="1"/>
</dbReference>
<protein>
    <submittedName>
        <fullName evidence="11">8-amino-7-oxononanoate synthase</fullName>
    </submittedName>
</protein>
<dbReference type="InterPro" id="IPR014031">
    <property type="entry name" value="Ketoacyl_synth_C"/>
</dbReference>
<feature type="domain" description="Carrier" evidence="9">
    <location>
        <begin position="1628"/>
        <end position="1708"/>
    </location>
</feature>
<keyword evidence="4" id="KW-0597">Phosphoprotein</keyword>
<dbReference type="EMBL" id="PVTF01000011">
    <property type="protein sequence ID" value="PRY36816.1"/>
    <property type="molecule type" value="Genomic_DNA"/>
</dbReference>
<evidence type="ECO:0000313" key="11">
    <source>
        <dbReference type="EMBL" id="PRY36816.1"/>
    </source>
</evidence>
<dbReference type="InterPro" id="IPR016035">
    <property type="entry name" value="Acyl_Trfase/lysoPLipase"/>
</dbReference>
<dbReference type="SUPFAM" id="SSF47336">
    <property type="entry name" value="ACP-like"/>
    <property type="match status" value="2"/>
</dbReference>
<dbReference type="SUPFAM" id="SSF53901">
    <property type="entry name" value="Thiolase-like"/>
    <property type="match status" value="1"/>
</dbReference>
<dbReference type="InterPro" id="IPR014043">
    <property type="entry name" value="Acyl_transferase_dom"/>
</dbReference>
<keyword evidence="3" id="KW-0596">Phosphopantetheine</keyword>
<dbReference type="InterPro" id="IPR020841">
    <property type="entry name" value="PKS_Beta-ketoAc_synthase_dom"/>
</dbReference>
<dbReference type="PROSITE" id="PS52004">
    <property type="entry name" value="KS3_2"/>
    <property type="match status" value="1"/>
</dbReference>
<dbReference type="Gene3D" id="3.90.1150.10">
    <property type="entry name" value="Aspartate Aminotransferase, domain 1"/>
    <property type="match status" value="1"/>
</dbReference>
<dbReference type="PANTHER" id="PTHR43775:SF37">
    <property type="entry name" value="SI:DKEY-61P9.11"/>
    <property type="match status" value="1"/>
</dbReference>
<accession>A0A2T0STS2</accession>
<dbReference type="Gene3D" id="3.40.50.12780">
    <property type="entry name" value="N-terminal domain of ligase-like"/>
    <property type="match status" value="1"/>
</dbReference>
<dbReference type="InterPro" id="IPR001917">
    <property type="entry name" value="Aminotrans_II_pyridoxalP_BS"/>
</dbReference>
<reference evidence="11 12" key="1">
    <citation type="submission" date="2018-03" db="EMBL/GenBank/DDBJ databases">
        <title>Genomic Encyclopedia of Archaeal and Bacterial Type Strains, Phase II (KMG-II): from individual species to whole genera.</title>
        <authorList>
            <person name="Goeker M."/>
        </authorList>
    </citation>
    <scope>NUCLEOTIDE SEQUENCE [LARGE SCALE GENOMIC DNA]</scope>
    <source>
        <strain evidence="11 12">DSM 44720</strain>
    </source>
</reference>
<dbReference type="InterPro" id="IPR016039">
    <property type="entry name" value="Thiolase-like"/>
</dbReference>
<proteinExistence type="inferred from homology"/>
<dbReference type="GO" id="GO:0005737">
    <property type="term" value="C:cytoplasm"/>
    <property type="evidence" value="ECO:0007669"/>
    <property type="project" value="TreeGrafter"/>
</dbReference>
<dbReference type="SMART" id="SM01294">
    <property type="entry name" value="PKS_PP_betabranch"/>
    <property type="match status" value="1"/>
</dbReference>
<dbReference type="CDD" id="cd00833">
    <property type="entry name" value="PKS"/>
    <property type="match status" value="1"/>
</dbReference>
<dbReference type="SUPFAM" id="SSF56801">
    <property type="entry name" value="Acetyl-CoA synthetase-like"/>
    <property type="match status" value="1"/>
</dbReference>
<dbReference type="SUPFAM" id="SSF52151">
    <property type="entry name" value="FabD/lysophospholipase-like"/>
    <property type="match status" value="1"/>
</dbReference>
<keyword evidence="12" id="KW-1185">Reference proteome</keyword>
<dbReference type="Pfam" id="PF00109">
    <property type="entry name" value="ketoacyl-synt"/>
    <property type="match status" value="1"/>
</dbReference>
<dbReference type="InterPro" id="IPR015421">
    <property type="entry name" value="PyrdxlP-dep_Trfase_major"/>
</dbReference>
<dbReference type="InterPro" id="IPR036736">
    <property type="entry name" value="ACP-like_sf"/>
</dbReference>
<evidence type="ECO:0000313" key="12">
    <source>
        <dbReference type="Proteomes" id="UP000239494"/>
    </source>
</evidence>
<comment type="cofactor">
    <cofactor evidence="1">
        <name>pyridoxal 5'-phosphate</name>
        <dbReference type="ChEBI" id="CHEBI:597326"/>
    </cofactor>
</comment>
<dbReference type="InterPro" id="IPR042099">
    <property type="entry name" value="ANL_N_sf"/>
</dbReference>
<evidence type="ECO:0000259" key="9">
    <source>
        <dbReference type="PROSITE" id="PS50075"/>
    </source>
</evidence>
<dbReference type="InterPro" id="IPR020845">
    <property type="entry name" value="AMP-binding_CS"/>
</dbReference>
<dbReference type="InterPro" id="IPR016036">
    <property type="entry name" value="Malonyl_transacylase_ACP-bd"/>
</dbReference>
<evidence type="ECO:0000256" key="5">
    <source>
        <dbReference type="ARBA" id="ARBA00022679"/>
    </source>
</evidence>
<keyword evidence="5" id="KW-0808">Transferase</keyword>
<dbReference type="SMART" id="SM00823">
    <property type="entry name" value="PKS_PP"/>
    <property type="match status" value="2"/>
</dbReference>
<dbReference type="Gene3D" id="3.40.47.10">
    <property type="match status" value="1"/>
</dbReference>
<dbReference type="PANTHER" id="PTHR43775">
    <property type="entry name" value="FATTY ACID SYNTHASE"/>
    <property type="match status" value="1"/>
</dbReference>
<evidence type="ECO:0000256" key="7">
    <source>
        <dbReference type="ARBA" id="ARBA00022898"/>
    </source>
</evidence>
<dbReference type="Pfam" id="PF00155">
    <property type="entry name" value="Aminotran_1_2"/>
    <property type="match status" value="1"/>
</dbReference>
<dbReference type="InterPro" id="IPR009081">
    <property type="entry name" value="PP-bd_ACP"/>
</dbReference>
<dbReference type="SMART" id="SM00825">
    <property type="entry name" value="PKS_KS"/>
    <property type="match status" value="1"/>
</dbReference>
<dbReference type="InterPro" id="IPR045851">
    <property type="entry name" value="AMP-bd_C_sf"/>
</dbReference>
<organism evidence="11 12">
    <name type="scientific">Umezawaea tangerina</name>
    <dbReference type="NCBI Taxonomy" id="84725"/>
    <lineage>
        <taxon>Bacteria</taxon>
        <taxon>Bacillati</taxon>
        <taxon>Actinomycetota</taxon>
        <taxon>Actinomycetes</taxon>
        <taxon>Pseudonocardiales</taxon>
        <taxon>Pseudonocardiaceae</taxon>
        <taxon>Umezawaea</taxon>
    </lineage>
</organism>
<comment type="caution">
    <text evidence="11">The sequence shown here is derived from an EMBL/GenBank/DDBJ whole genome shotgun (WGS) entry which is preliminary data.</text>
</comment>
<evidence type="ECO:0000256" key="2">
    <source>
        <dbReference type="ARBA" id="ARBA00006432"/>
    </source>
</evidence>
<dbReference type="FunFam" id="3.40.47.10:FF:000019">
    <property type="entry name" value="Polyketide synthase type I"/>
    <property type="match status" value="1"/>
</dbReference>
<name>A0A2T0STS2_9PSEU</name>
<dbReference type="SMART" id="SM00827">
    <property type="entry name" value="PKS_AT"/>
    <property type="match status" value="1"/>
</dbReference>
<dbReference type="InterPro" id="IPR000873">
    <property type="entry name" value="AMP-dep_synth/lig_dom"/>
</dbReference>
<evidence type="ECO:0000259" key="10">
    <source>
        <dbReference type="PROSITE" id="PS52004"/>
    </source>
</evidence>
<dbReference type="Pfam" id="PF00550">
    <property type="entry name" value="PP-binding"/>
    <property type="match status" value="1"/>
</dbReference>
<dbReference type="Gene3D" id="1.10.1200.10">
    <property type="entry name" value="ACP-like"/>
    <property type="match status" value="2"/>
</dbReference>
<dbReference type="GO" id="GO:0004312">
    <property type="term" value="F:fatty acid synthase activity"/>
    <property type="evidence" value="ECO:0007669"/>
    <property type="project" value="TreeGrafter"/>
</dbReference>
<dbReference type="Proteomes" id="UP000239494">
    <property type="component" value="Unassembled WGS sequence"/>
</dbReference>
<dbReference type="PROSITE" id="PS50075">
    <property type="entry name" value="CARRIER"/>
    <property type="match status" value="2"/>
</dbReference>
<dbReference type="SUPFAM" id="SSF53383">
    <property type="entry name" value="PLP-dependent transferases"/>
    <property type="match status" value="1"/>
</dbReference>
<dbReference type="InterPro" id="IPR040097">
    <property type="entry name" value="FAAL/FAAC"/>
</dbReference>
<dbReference type="FunFam" id="3.40.50.12780:FF:000013">
    <property type="entry name" value="Long-chain-fatty-acid--AMP ligase FadD32"/>
    <property type="match status" value="1"/>
</dbReference>
<dbReference type="Gene3D" id="3.40.640.10">
    <property type="entry name" value="Type I PLP-dependent aspartate aminotransferase-like (Major domain)"/>
    <property type="match status" value="1"/>
</dbReference>
<dbReference type="CDD" id="cd05931">
    <property type="entry name" value="FAAL"/>
    <property type="match status" value="1"/>
</dbReference>
<dbReference type="Pfam" id="PF00698">
    <property type="entry name" value="Acyl_transf_1"/>
    <property type="match status" value="1"/>
</dbReference>
<dbReference type="InterPro" id="IPR014030">
    <property type="entry name" value="Ketoacyl_synth_N"/>
</dbReference>
<dbReference type="InterPro" id="IPR018201">
    <property type="entry name" value="Ketoacyl_synth_AS"/>
</dbReference>
<dbReference type="InterPro" id="IPR015422">
    <property type="entry name" value="PyrdxlP-dep_Trfase_small"/>
</dbReference>
<evidence type="ECO:0000256" key="3">
    <source>
        <dbReference type="ARBA" id="ARBA00022450"/>
    </source>
</evidence>
<dbReference type="GO" id="GO:0030170">
    <property type="term" value="F:pyridoxal phosphate binding"/>
    <property type="evidence" value="ECO:0007669"/>
    <property type="project" value="InterPro"/>
</dbReference>
<dbReference type="Pfam" id="PF16197">
    <property type="entry name" value="KAsynt_C_assoc"/>
    <property type="match status" value="1"/>
</dbReference>
<feature type="domain" description="Ketosynthase family 3 (KS3)" evidence="10">
    <location>
        <begin position="745"/>
        <end position="1158"/>
    </location>
</feature>
<dbReference type="CDD" id="cd06454">
    <property type="entry name" value="KBL_like"/>
    <property type="match status" value="1"/>
</dbReference>
<dbReference type="PROSITE" id="PS00455">
    <property type="entry name" value="AMP_BINDING"/>
    <property type="match status" value="1"/>
</dbReference>
<dbReference type="GO" id="GO:0006633">
    <property type="term" value="P:fatty acid biosynthetic process"/>
    <property type="evidence" value="ECO:0007669"/>
    <property type="project" value="InterPro"/>
</dbReference>
<evidence type="ECO:0000256" key="8">
    <source>
        <dbReference type="ARBA" id="ARBA00023098"/>
    </source>
</evidence>
<dbReference type="InterPro" id="IPR020806">
    <property type="entry name" value="PKS_PP-bd"/>
</dbReference>
<dbReference type="SUPFAM" id="SSF55048">
    <property type="entry name" value="Probable ACP-binding domain of malonyl-CoA ACP transacylase"/>
    <property type="match status" value="1"/>
</dbReference>
<dbReference type="InterPro" id="IPR015424">
    <property type="entry name" value="PyrdxlP-dep_Trfase"/>
</dbReference>
<dbReference type="PROSITE" id="PS00599">
    <property type="entry name" value="AA_TRANSFER_CLASS_2"/>
    <property type="match status" value="1"/>
</dbReference>
<dbReference type="Gene3D" id="3.40.366.10">
    <property type="entry name" value="Malonyl-Coenzyme A Acyl Carrier Protein, domain 2"/>
    <property type="match status" value="1"/>
</dbReference>
<dbReference type="InterPro" id="IPR050091">
    <property type="entry name" value="PKS_NRPS_Biosynth_Enz"/>
</dbReference>
<gene>
    <name evidence="11" type="ORF">CLV43_111188</name>
</gene>
<evidence type="ECO:0000256" key="4">
    <source>
        <dbReference type="ARBA" id="ARBA00022553"/>
    </source>
</evidence>
<dbReference type="PROSITE" id="PS00606">
    <property type="entry name" value="KS3_1"/>
    <property type="match status" value="1"/>
</dbReference>
<keyword evidence="6" id="KW-0276">Fatty acid metabolism</keyword>
<comment type="similarity">
    <text evidence="2">Belongs to the ATP-dependent AMP-binding enzyme family.</text>
</comment>
<dbReference type="InterPro" id="IPR001227">
    <property type="entry name" value="Ac_transferase_dom_sf"/>
</dbReference>
<dbReference type="Gene3D" id="3.30.300.30">
    <property type="match status" value="1"/>
</dbReference>